<sequence>MPALTPIKRKIFELFLRMIGCRLKRQKGDHLIFDRPGLKRPVVITADAEVPVFIIRNNLRTLGMSVDDYLNILRQL</sequence>
<evidence type="ECO:0000256" key="7">
    <source>
        <dbReference type="ARBA" id="ARBA00023016"/>
    </source>
</evidence>
<dbReference type="GO" id="GO:0004519">
    <property type="term" value="F:endonuclease activity"/>
    <property type="evidence" value="ECO:0007669"/>
    <property type="project" value="UniProtKB-KW"/>
</dbReference>
<dbReference type="InterPro" id="IPR012933">
    <property type="entry name" value="HicA_mRNA_interferase"/>
</dbReference>
<dbReference type="GO" id="GO:0003729">
    <property type="term" value="F:mRNA binding"/>
    <property type="evidence" value="ECO:0007669"/>
    <property type="project" value="InterPro"/>
</dbReference>
<protein>
    <recommendedName>
        <fullName evidence="10">Addiction module toxin, HicA family</fullName>
    </recommendedName>
</protein>
<dbReference type="Pfam" id="PF07927">
    <property type="entry name" value="HicA_toxin"/>
    <property type="match status" value="1"/>
</dbReference>
<dbReference type="EMBL" id="MHCI01000005">
    <property type="protein sequence ID" value="OGY17216.1"/>
    <property type="molecule type" value="Genomic_DNA"/>
</dbReference>
<keyword evidence="3" id="KW-0540">Nuclease</keyword>
<organism evidence="8 9">
    <name type="scientific">Candidatus Chisholmbacteria bacterium RIFCSPHIGHO2_01_FULL_49_18</name>
    <dbReference type="NCBI Taxonomy" id="1797590"/>
    <lineage>
        <taxon>Bacteria</taxon>
        <taxon>Candidatus Chisholmiibacteriota</taxon>
    </lineage>
</organism>
<dbReference type="Gene3D" id="3.30.920.30">
    <property type="entry name" value="Hypothetical protein"/>
    <property type="match status" value="1"/>
</dbReference>
<evidence type="ECO:0000256" key="4">
    <source>
        <dbReference type="ARBA" id="ARBA00022759"/>
    </source>
</evidence>
<evidence type="ECO:0000256" key="1">
    <source>
        <dbReference type="ARBA" id="ARBA00006620"/>
    </source>
</evidence>
<dbReference type="AlphaFoldDB" id="A0A1G1VP92"/>
<dbReference type="GO" id="GO:0016787">
    <property type="term" value="F:hydrolase activity"/>
    <property type="evidence" value="ECO:0007669"/>
    <property type="project" value="UniProtKB-KW"/>
</dbReference>
<comment type="caution">
    <text evidence="8">The sequence shown here is derived from an EMBL/GenBank/DDBJ whole genome shotgun (WGS) entry which is preliminary data.</text>
</comment>
<keyword evidence="5" id="KW-0378">Hydrolase</keyword>
<gene>
    <name evidence="8" type="ORF">A2785_04335</name>
</gene>
<reference evidence="8 9" key="1">
    <citation type="journal article" date="2016" name="Nat. Commun.">
        <title>Thousands of microbial genomes shed light on interconnected biogeochemical processes in an aquifer system.</title>
        <authorList>
            <person name="Anantharaman K."/>
            <person name="Brown C.T."/>
            <person name="Hug L.A."/>
            <person name="Sharon I."/>
            <person name="Castelle C.J."/>
            <person name="Probst A.J."/>
            <person name="Thomas B.C."/>
            <person name="Singh A."/>
            <person name="Wilkins M.J."/>
            <person name="Karaoz U."/>
            <person name="Brodie E.L."/>
            <person name="Williams K.H."/>
            <person name="Hubbard S.S."/>
            <person name="Banfield J.F."/>
        </authorList>
    </citation>
    <scope>NUCLEOTIDE SEQUENCE [LARGE SCALE GENOMIC DNA]</scope>
</reference>
<accession>A0A1G1VP92</accession>
<evidence type="ECO:0000256" key="6">
    <source>
        <dbReference type="ARBA" id="ARBA00022884"/>
    </source>
</evidence>
<proteinExistence type="inferred from homology"/>
<evidence type="ECO:0000256" key="3">
    <source>
        <dbReference type="ARBA" id="ARBA00022722"/>
    </source>
</evidence>
<keyword evidence="6" id="KW-0694">RNA-binding</keyword>
<evidence type="ECO:0000256" key="5">
    <source>
        <dbReference type="ARBA" id="ARBA00022801"/>
    </source>
</evidence>
<evidence type="ECO:0008006" key="10">
    <source>
        <dbReference type="Google" id="ProtNLM"/>
    </source>
</evidence>
<name>A0A1G1VP92_9BACT</name>
<evidence type="ECO:0000313" key="8">
    <source>
        <dbReference type="EMBL" id="OGY17216.1"/>
    </source>
</evidence>
<keyword evidence="7" id="KW-0346">Stress response</keyword>
<evidence type="ECO:0000256" key="2">
    <source>
        <dbReference type="ARBA" id="ARBA00022649"/>
    </source>
</evidence>
<keyword evidence="4" id="KW-0255">Endonuclease</keyword>
<dbReference type="Proteomes" id="UP000179069">
    <property type="component" value="Unassembled WGS sequence"/>
</dbReference>
<keyword evidence="2" id="KW-1277">Toxin-antitoxin system</keyword>
<evidence type="ECO:0000313" key="9">
    <source>
        <dbReference type="Proteomes" id="UP000179069"/>
    </source>
</evidence>
<comment type="similarity">
    <text evidence="1">Belongs to the HicA mRNA interferase family.</text>
</comment>
<dbReference type="SUPFAM" id="SSF54786">
    <property type="entry name" value="YcfA/nrd intein domain"/>
    <property type="match status" value="1"/>
</dbReference>
<dbReference type="InterPro" id="IPR038570">
    <property type="entry name" value="HicA_sf"/>
</dbReference>